<dbReference type="AlphaFoldDB" id="A0A520XCC8"/>
<evidence type="ECO:0000256" key="2">
    <source>
        <dbReference type="ARBA" id="ARBA00022722"/>
    </source>
</evidence>
<evidence type="ECO:0000256" key="3">
    <source>
        <dbReference type="ARBA" id="ARBA00022801"/>
    </source>
</evidence>
<dbReference type="Gene3D" id="3.40.50.1010">
    <property type="entry name" value="5'-nuclease"/>
    <property type="match status" value="1"/>
</dbReference>
<keyword evidence="5" id="KW-0472">Membrane</keyword>
<dbReference type="Pfam" id="PF01938">
    <property type="entry name" value="TRAM"/>
    <property type="match status" value="1"/>
</dbReference>
<dbReference type="GO" id="GO:0004518">
    <property type="term" value="F:nuclease activity"/>
    <property type="evidence" value="ECO:0007669"/>
    <property type="project" value="UniProtKB-KW"/>
</dbReference>
<evidence type="ECO:0000256" key="5">
    <source>
        <dbReference type="SAM" id="Phobius"/>
    </source>
</evidence>
<accession>A0A520XCC8</accession>
<feature type="domain" description="TRAM" evidence="6">
    <location>
        <begin position="295"/>
        <end position="356"/>
    </location>
</feature>
<feature type="transmembrane region" description="Helical" evidence="5">
    <location>
        <begin position="9"/>
        <end position="27"/>
    </location>
</feature>
<evidence type="ECO:0000256" key="4">
    <source>
        <dbReference type="ARBA" id="ARBA00022842"/>
    </source>
</evidence>
<evidence type="ECO:0000313" key="7">
    <source>
        <dbReference type="EMBL" id="RZV38859.1"/>
    </source>
</evidence>
<dbReference type="InterPro" id="IPR002716">
    <property type="entry name" value="PIN_dom"/>
</dbReference>
<dbReference type="Proteomes" id="UP000322454">
    <property type="component" value="Unassembled WGS sequence"/>
</dbReference>
<comment type="cofactor">
    <cofactor evidence="1">
        <name>Mg(2+)</name>
        <dbReference type="ChEBI" id="CHEBI:18420"/>
    </cofactor>
</comment>
<reference evidence="7 8" key="1">
    <citation type="submission" date="2019-01" db="EMBL/GenBank/DDBJ databases">
        <title>Insights into ecological role of a new deltaproteobacterial order Candidatus Sinidesulfobacterales (Sva0485) by metagenomics and metatranscriptomics.</title>
        <authorList>
            <person name="Tan S."/>
            <person name="Liu J."/>
            <person name="Fang Y."/>
            <person name="Hedlund B."/>
            <person name="Lian Z.-H."/>
            <person name="Huang L.-Y."/>
            <person name="Li J.-T."/>
            <person name="Huang L.-N."/>
            <person name="Li W.-J."/>
            <person name="Jiang H.-C."/>
            <person name="Dong H.-L."/>
            <person name="Shu W.-S."/>
        </authorList>
    </citation>
    <scope>NUCLEOTIDE SEQUENCE [LARGE SCALE GENOMIC DNA]</scope>
    <source>
        <strain evidence="7">AP4</strain>
    </source>
</reference>
<dbReference type="SMART" id="SM00670">
    <property type="entry name" value="PINc"/>
    <property type="match status" value="1"/>
</dbReference>
<keyword evidence="5" id="KW-0812">Transmembrane</keyword>
<evidence type="ECO:0000256" key="1">
    <source>
        <dbReference type="ARBA" id="ARBA00001946"/>
    </source>
</evidence>
<name>A0A520XCC8_9DELT</name>
<proteinExistence type="predicted"/>
<dbReference type="PROSITE" id="PS50926">
    <property type="entry name" value="TRAM"/>
    <property type="match status" value="1"/>
</dbReference>
<keyword evidence="2" id="KW-0540">Nuclease</keyword>
<dbReference type="InterPro" id="IPR029060">
    <property type="entry name" value="PIN-like_dom_sf"/>
</dbReference>
<gene>
    <name evidence="7" type="ORF">EVJ48_06200</name>
</gene>
<dbReference type="InterPro" id="IPR052041">
    <property type="entry name" value="Nucleic_acid_metab_PIN/TRAM"/>
</dbReference>
<feature type="transmembrane region" description="Helical" evidence="5">
    <location>
        <begin position="98"/>
        <end position="121"/>
    </location>
</feature>
<comment type="caution">
    <text evidence="7">The sequence shown here is derived from an EMBL/GenBank/DDBJ whole genome shotgun (WGS) entry which is preliminary data.</text>
</comment>
<dbReference type="PANTHER" id="PTHR11603:SF147">
    <property type="entry name" value="MEMBRANE PROTEIN"/>
    <property type="match status" value="1"/>
</dbReference>
<keyword evidence="3" id="KW-0378">Hydrolase</keyword>
<dbReference type="SUPFAM" id="SSF88723">
    <property type="entry name" value="PIN domain-like"/>
    <property type="match status" value="1"/>
</dbReference>
<dbReference type="EMBL" id="SHMQ01000014">
    <property type="protein sequence ID" value="RZV38859.1"/>
    <property type="molecule type" value="Genomic_DNA"/>
</dbReference>
<sequence>MKIFNKKPILFIRISLVLISAVLGFLIGKEYWHNDFLSYVGLLFGFTIGFIVISVEKSMESISTKKILTGGIGLFIGLFIINYITYQLFKSFFTGSDLGYITYAFVNFVAGYLGLIIGLRVSDDFSVGIRMQDGTAAVGGQNQFRQETNRNNFSDIKAEESEQCRNYKVIDTSSLIDGRILDVSKTGFIDGTFVIPSFVLHELQHIADSQDPLKRVKGRRGLDILKELREDKNINIKFTDVDYPNIKEVDAKLIAFAKENNGKIITTDFNLNKVAQVRNIRVLNINDLVKALRPILLPGETMTVLITKEGREKNQGIAYMDDGTMVVVEDAMKLVGSELEVVVTSVLQTSSGRMIFTKINSEKENAVV</sequence>
<feature type="transmembrane region" description="Helical" evidence="5">
    <location>
        <begin position="39"/>
        <end position="55"/>
    </location>
</feature>
<dbReference type="InterPro" id="IPR002792">
    <property type="entry name" value="TRAM_dom"/>
</dbReference>
<evidence type="ECO:0000259" key="6">
    <source>
        <dbReference type="PROSITE" id="PS50926"/>
    </source>
</evidence>
<protein>
    <submittedName>
        <fullName evidence="7">TRAM domain-containing protein</fullName>
    </submittedName>
</protein>
<keyword evidence="5" id="KW-1133">Transmembrane helix</keyword>
<dbReference type="Pfam" id="PF01850">
    <property type="entry name" value="PIN"/>
    <property type="match status" value="1"/>
</dbReference>
<dbReference type="GO" id="GO:0016787">
    <property type="term" value="F:hydrolase activity"/>
    <property type="evidence" value="ECO:0007669"/>
    <property type="project" value="UniProtKB-KW"/>
</dbReference>
<dbReference type="PANTHER" id="PTHR11603">
    <property type="entry name" value="AAA FAMILY ATPASE"/>
    <property type="match status" value="1"/>
</dbReference>
<dbReference type="CDD" id="cd09877">
    <property type="entry name" value="PIN_YacL-like"/>
    <property type="match status" value="1"/>
</dbReference>
<feature type="transmembrane region" description="Helical" evidence="5">
    <location>
        <begin position="67"/>
        <end position="86"/>
    </location>
</feature>
<organism evidence="7 8">
    <name type="scientific">Candidatus Acidulodesulfobacterium acidiphilum</name>
    <dbReference type="NCBI Taxonomy" id="2597224"/>
    <lineage>
        <taxon>Bacteria</taxon>
        <taxon>Deltaproteobacteria</taxon>
        <taxon>Candidatus Acidulodesulfobacterales</taxon>
        <taxon>Candidatus Acidulodesulfobacterium</taxon>
    </lineage>
</organism>
<evidence type="ECO:0000313" key="8">
    <source>
        <dbReference type="Proteomes" id="UP000322454"/>
    </source>
</evidence>
<keyword evidence="4" id="KW-0460">Magnesium</keyword>